<sequence length="121" mass="13180">MIRHPAERGGPQRGTFARLAEWGSNLTSSPLFFSFCLLLVGAFIAVHVAGLSLDWQHVAGDAMGALTLLLLALLKNAERRAEHAVQRKLDALATALLHHWGGEQGEARQCLKEAIGMEEQL</sequence>
<dbReference type="EMBL" id="JARJBC010000031">
    <property type="protein sequence ID" value="MDF3293907.1"/>
    <property type="molecule type" value="Genomic_DNA"/>
</dbReference>
<protein>
    <recommendedName>
        <fullName evidence="4">Low affinity iron permease family protein</fullName>
    </recommendedName>
</protein>
<gene>
    <name evidence="2" type="ORF">P3G67_32785</name>
</gene>
<evidence type="ECO:0000256" key="1">
    <source>
        <dbReference type="SAM" id="Phobius"/>
    </source>
</evidence>
<organism evidence="2 3">
    <name type="scientific">Streptomyces silvisoli</name>
    <dbReference type="NCBI Taxonomy" id="3034235"/>
    <lineage>
        <taxon>Bacteria</taxon>
        <taxon>Bacillati</taxon>
        <taxon>Actinomycetota</taxon>
        <taxon>Actinomycetes</taxon>
        <taxon>Kitasatosporales</taxon>
        <taxon>Streptomycetaceae</taxon>
        <taxon>Streptomyces</taxon>
    </lineage>
</organism>
<dbReference type="Proteomes" id="UP001216579">
    <property type="component" value="Unassembled WGS sequence"/>
</dbReference>
<keyword evidence="3" id="KW-1185">Reference proteome</keyword>
<feature type="transmembrane region" description="Helical" evidence="1">
    <location>
        <begin position="31"/>
        <end position="49"/>
    </location>
</feature>
<evidence type="ECO:0000313" key="2">
    <source>
        <dbReference type="EMBL" id="MDF3293907.1"/>
    </source>
</evidence>
<dbReference type="RefSeq" id="WP_269858173.1">
    <property type="nucleotide sequence ID" value="NZ_JARJBC010000031.1"/>
</dbReference>
<evidence type="ECO:0008006" key="4">
    <source>
        <dbReference type="Google" id="ProtNLM"/>
    </source>
</evidence>
<proteinExistence type="predicted"/>
<feature type="transmembrane region" description="Helical" evidence="1">
    <location>
        <begin position="55"/>
        <end position="74"/>
    </location>
</feature>
<evidence type="ECO:0000313" key="3">
    <source>
        <dbReference type="Proteomes" id="UP001216579"/>
    </source>
</evidence>
<keyword evidence="1" id="KW-1133">Transmembrane helix</keyword>
<reference evidence="2 3" key="1">
    <citation type="submission" date="2023-03" db="EMBL/GenBank/DDBJ databases">
        <title>Draft genome sequence of Streptomyces sp. RB6PN23 isolated from peat swamp forest in Thailand.</title>
        <authorList>
            <person name="Klaysubun C."/>
            <person name="Duangmal K."/>
        </authorList>
    </citation>
    <scope>NUCLEOTIDE SEQUENCE [LARGE SCALE GENOMIC DNA]</scope>
    <source>
        <strain evidence="2 3">RB6PN23</strain>
    </source>
</reference>
<name>A0ABT5ZVS5_9ACTN</name>
<accession>A0ABT5ZVS5</accession>
<keyword evidence="1" id="KW-0472">Membrane</keyword>
<comment type="caution">
    <text evidence="2">The sequence shown here is derived from an EMBL/GenBank/DDBJ whole genome shotgun (WGS) entry which is preliminary data.</text>
</comment>
<keyword evidence="1" id="KW-0812">Transmembrane</keyword>